<dbReference type="Gene3D" id="2.30.110.10">
    <property type="entry name" value="Electron Transport, Fmn-binding Protein, Chain A"/>
    <property type="match status" value="1"/>
</dbReference>
<dbReference type="Proteomes" id="UP001501521">
    <property type="component" value="Unassembled WGS sequence"/>
</dbReference>
<proteinExistence type="predicted"/>
<dbReference type="Pfam" id="PF12900">
    <property type="entry name" value="Pyridox_ox_2"/>
    <property type="match status" value="1"/>
</dbReference>
<evidence type="ECO:0000313" key="1">
    <source>
        <dbReference type="EMBL" id="GAA4888806.1"/>
    </source>
</evidence>
<dbReference type="InterPro" id="IPR024747">
    <property type="entry name" value="Pyridox_Oxase-rel"/>
</dbReference>
<sequence>MTDPQQVTYFSRLEGEECWALLSEAVVGRIAWQGADGIVVVPVNYQVVDRAIVFHTDVESSLAKLSDGRSLSFQVDEIDPDTAIGWSVLVRGTGGLADPAVANTSWLDDDNTVGIAITVTSIDGRVVSGTKKG</sequence>
<protein>
    <recommendedName>
        <fullName evidence="3">Pyridoxamine 5'-phosphate oxidase family protein</fullName>
    </recommendedName>
</protein>
<dbReference type="SUPFAM" id="SSF50475">
    <property type="entry name" value="FMN-binding split barrel"/>
    <property type="match status" value="1"/>
</dbReference>
<gene>
    <name evidence="1" type="ORF">GCM10025789_01400</name>
</gene>
<name>A0ABP9EWP4_9ACTN</name>
<reference evidence="2" key="1">
    <citation type="journal article" date="2019" name="Int. J. Syst. Evol. Microbiol.">
        <title>The Global Catalogue of Microorganisms (GCM) 10K type strain sequencing project: providing services to taxonomists for standard genome sequencing and annotation.</title>
        <authorList>
            <consortium name="The Broad Institute Genomics Platform"/>
            <consortium name="The Broad Institute Genome Sequencing Center for Infectious Disease"/>
            <person name="Wu L."/>
            <person name="Ma J."/>
        </authorList>
    </citation>
    <scope>NUCLEOTIDE SEQUENCE [LARGE SCALE GENOMIC DNA]</scope>
    <source>
        <strain evidence="2">JCM 19125</strain>
    </source>
</reference>
<accession>A0ABP9EWP4</accession>
<evidence type="ECO:0000313" key="2">
    <source>
        <dbReference type="Proteomes" id="UP001501521"/>
    </source>
</evidence>
<evidence type="ECO:0008006" key="3">
    <source>
        <dbReference type="Google" id="ProtNLM"/>
    </source>
</evidence>
<comment type="caution">
    <text evidence="1">The sequence shown here is derived from an EMBL/GenBank/DDBJ whole genome shotgun (WGS) entry which is preliminary data.</text>
</comment>
<keyword evidence="2" id="KW-1185">Reference proteome</keyword>
<organism evidence="1 2">
    <name type="scientific">Tessaracoccus lubricantis</name>
    <dbReference type="NCBI Taxonomy" id="545543"/>
    <lineage>
        <taxon>Bacteria</taxon>
        <taxon>Bacillati</taxon>
        <taxon>Actinomycetota</taxon>
        <taxon>Actinomycetes</taxon>
        <taxon>Propionibacteriales</taxon>
        <taxon>Propionibacteriaceae</taxon>
        <taxon>Tessaracoccus</taxon>
    </lineage>
</organism>
<dbReference type="EMBL" id="BAABLV010000003">
    <property type="protein sequence ID" value="GAA4888806.1"/>
    <property type="molecule type" value="Genomic_DNA"/>
</dbReference>
<dbReference type="InterPro" id="IPR012349">
    <property type="entry name" value="Split_barrel_FMN-bd"/>
</dbReference>
<dbReference type="RefSeq" id="WP_345577487.1">
    <property type="nucleotide sequence ID" value="NZ_BAABLV010000003.1"/>
</dbReference>